<gene>
    <name evidence="1" type="ORF">V5F30_24500</name>
</gene>
<accession>A0ABW6ZP83</accession>
<sequence length="87" mass="9313">MAINDDLPGGTMSTLPEMADKISFATDERQDGSTYDVARLWIGGVLFSADLMPQVEAITRRIAAEAGLEITDNRRAAGRAAHFSGSN</sequence>
<organism evidence="1 2">
    <name type="scientific">Xanthobacter aminoxidans</name>
    <dbReference type="NCBI Taxonomy" id="186280"/>
    <lineage>
        <taxon>Bacteria</taxon>
        <taxon>Pseudomonadati</taxon>
        <taxon>Pseudomonadota</taxon>
        <taxon>Alphaproteobacteria</taxon>
        <taxon>Hyphomicrobiales</taxon>
        <taxon>Xanthobacteraceae</taxon>
        <taxon>Xanthobacter</taxon>
    </lineage>
</organism>
<evidence type="ECO:0000313" key="2">
    <source>
        <dbReference type="Proteomes" id="UP001604043"/>
    </source>
</evidence>
<dbReference type="Proteomes" id="UP001604043">
    <property type="component" value="Unassembled WGS sequence"/>
</dbReference>
<reference evidence="1 2" key="1">
    <citation type="submission" date="2024-02" db="EMBL/GenBank/DDBJ databases">
        <title>Expansion and revision of Xanthobacter and proposal of Roseixanthobacter gen. nov.</title>
        <authorList>
            <person name="Soltysiak M.P.M."/>
            <person name="Jalihal A."/>
            <person name="Ory A."/>
            <person name="Chrisophersen C."/>
            <person name="Lee A.D."/>
            <person name="Boulton J."/>
            <person name="Springer M."/>
        </authorList>
    </citation>
    <scope>NUCLEOTIDE SEQUENCE [LARGE SCALE GENOMIC DNA]</scope>
    <source>
        <strain evidence="1 2">CB5</strain>
    </source>
</reference>
<dbReference type="RefSeq" id="WP_394010453.1">
    <property type="nucleotide sequence ID" value="NZ_JBAFUR010000011.1"/>
</dbReference>
<keyword evidence="2" id="KW-1185">Reference proteome</keyword>
<protein>
    <submittedName>
        <fullName evidence="1">Uncharacterized protein</fullName>
    </submittedName>
</protein>
<comment type="caution">
    <text evidence="1">The sequence shown here is derived from an EMBL/GenBank/DDBJ whole genome shotgun (WGS) entry which is preliminary data.</text>
</comment>
<proteinExistence type="predicted"/>
<dbReference type="EMBL" id="JBAFUR010000011">
    <property type="protein sequence ID" value="MFG1255394.1"/>
    <property type="molecule type" value="Genomic_DNA"/>
</dbReference>
<evidence type="ECO:0000313" key="1">
    <source>
        <dbReference type="EMBL" id="MFG1255394.1"/>
    </source>
</evidence>
<name>A0ABW6ZP83_9HYPH</name>